<keyword evidence="2" id="KW-0964">Secreted</keyword>
<dbReference type="Proteomes" id="UP001161388">
    <property type="component" value="Unassembled WGS sequence"/>
</dbReference>
<name>A0ABQ5VF32_9RHOB</name>
<reference evidence="4" key="2">
    <citation type="submission" date="2023-01" db="EMBL/GenBank/DDBJ databases">
        <title>Draft genome sequence of Sulfitobacter pacificus strain NBRC 109915.</title>
        <authorList>
            <person name="Sun Q."/>
            <person name="Mori K."/>
        </authorList>
    </citation>
    <scope>NUCLEOTIDE SEQUENCE</scope>
    <source>
        <strain evidence="4">NBRC 109915</strain>
    </source>
</reference>
<organism evidence="4 5">
    <name type="scientific">Sulfitobacter pacificus</name>
    <dbReference type="NCBI Taxonomy" id="1499314"/>
    <lineage>
        <taxon>Bacteria</taxon>
        <taxon>Pseudomonadati</taxon>
        <taxon>Pseudomonadota</taxon>
        <taxon>Alphaproteobacteria</taxon>
        <taxon>Rhodobacterales</taxon>
        <taxon>Roseobacteraceae</taxon>
        <taxon>Sulfitobacter</taxon>
    </lineage>
</organism>
<comment type="subcellular location">
    <subcellularLocation>
        <location evidence="1">Secreted</location>
    </subcellularLocation>
</comment>
<dbReference type="EMBL" id="BSNL01000001">
    <property type="protein sequence ID" value="GLQ25221.1"/>
    <property type="molecule type" value="Genomic_DNA"/>
</dbReference>
<evidence type="ECO:0000313" key="4">
    <source>
        <dbReference type="EMBL" id="GLQ25221.1"/>
    </source>
</evidence>
<dbReference type="InterPro" id="IPR018511">
    <property type="entry name" value="Hemolysin-typ_Ca-bd_CS"/>
</dbReference>
<accession>A0ABQ5VF32</accession>
<dbReference type="PROSITE" id="PS00330">
    <property type="entry name" value="HEMOLYSIN_CALCIUM"/>
    <property type="match status" value="2"/>
</dbReference>
<dbReference type="PRINTS" id="PR00313">
    <property type="entry name" value="CABNDNGRPT"/>
</dbReference>
<dbReference type="RefSeq" id="WP_284369342.1">
    <property type="nucleotide sequence ID" value="NZ_BSNL01000001.1"/>
</dbReference>
<dbReference type="Pfam" id="PF00353">
    <property type="entry name" value="HemolysinCabind"/>
    <property type="match status" value="2"/>
</dbReference>
<evidence type="ECO:0000259" key="3">
    <source>
        <dbReference type="Pfam" id="PF13946"/>
    </source>
</evidence>
<protein>
    <recommendedName>
        <fullName evidence="3">DUF4214 domain-containing protein</fullName>
    </recommendedName>
</protein>
<dbReference type="Pfam" id="PF13946">
    <property type="entry name" value="DUF4214"/>
    <property type="match status" value="1"/>
</dbReference>
<dbReference type="InterPro" id="IPR025282">
    <property type="entry name" value="DUF4214"/>
</dbReference>
<evidence type="ECO:0000256" key="2">
    <source>
        <dbReference type="ARBA" id="ARBA00022525"/>
    </source>
</evidence>
<dbReference type="InterPro" id="IPR011049">
    <property type="entry name" value="Serralysin-like_metalloprot_C"/>
</dbReference>
<comment type="caution">
    <text evidence="4">The sequence shown here is derived from an EMBL/GenBank/DDBJ whole genome shotgun (WGS) entry which is preliminary data.</text>
</comment>
<reference evidence="4" key="1">
    <citation type="journal article" date="2014" name="Int. J. Syst. Evol. Microbiol.">
        <title>Complete genome of a new Firmicutes species belonging to the dominant human colonic microbiota ('Ruminococcus bicirculans') reveals two chromosomes and a selective capacity to utilize plant glucans.</title>
        <authorList>
            <consortium name="NISC Comparative Sequencing Program"/>
            <person name="Wegmann U."/>
            <person name="Louis P."/>
            <person name="Goesmann A."/>
            <person name="Henrissat B."/>
            <person name="Duncan S.H."/>
            <person name="Flint H.J."/>
        </authorList>
    </citation>
    <scope>NUCLEOTIDE SEQUENCE</scope>
    <source>
        <strain evidence="4">NBRC 109915</strain>
    </source>
</reference>
<proteinExistence type="predicted"/>
<keyword evidence="5" id="KW-1185">Reference proteome</keyword>
<dbReference type="PANTHER" id="PTHR38340:SF1">
    <property type="entry name" value="S-LAYER PROTEIN"/>
    <property type="match status" value="1"/>
</dbReference>
<dbReference type="SUPFAM" id="SSF51120">
    <property type="entry name" value="beta-Roll"/>
    <property type="match status" value="1"/>
</dbReference>
<dbReference type="InterPro" id="IPR050557">
    <property type="entry name" value="RTX_toxin/Mannuronan_C5-epim"/>
</dbReference>
<dbReference type="InterPro" id="IPR001343">
    <property type="entry name" value="Hemolysn_Ca-bd"/>
</dbReference>
<feature type="domain" description="DUF4214" evidence="3">
    <location>
        <begin position="481"/>
        <end position="552"/>
    </location>
</feature>
<evidence type="ECO:0000313" key="5">
    <source>
        <dbReference type="Proteomes" id="UP001161388"/>
    </source>
</evidence>
<gene>
    <name evidence="4" type="ORF">GCM10007927_00240</name>
</gene>
<evidence type="ECO:0000256" key="1">
    <source>
        <dbReference type="ARBA" id="ARBA00004613"/>
    </source>
</evidence>
<dbReference type="Gene3D" id="2.150.10.10">
    <property type="entry name" value="Serralysin-like metalloprotease, C-terminal"/>
    <property type="match status" value="1"/>
</dbReference>
<dbReference type="PANTHER" id="PTHR38340">
    <property type="entry name" value="S-LAYER PROTEIN"/>
    <property type="match status" value="1"/>
</dbReference>
<sequence length="572" mass="60261">MSVVDAISITLGVAGAALGVGSIVGGNASDATRDAALADIRNRLADIEGLVTAGIDAQIAESISESQTALNELARFSNTEDAALRQDIGQSAIRLANEGLNGVVGQVRAIKDAGLTFEALAHHYAAVSFAIAARQTVAEVVEDGPMGSPGLHEQIKIALDTLNNDRFFGDDIVSAMENLLYDATNVQYDPPSNPAVPGGRPEQQGEASYIVGEPFSSQSLLAGTAVRITITREVTNAFPLAFESEADFRARIDAAVQAAVDQAVANVKEDYGITGLETLVRDASTFLGQVPENIANTYEYILTGDDDQQTGTSRSDFIDGNRGDDILSGEGGPDAILGGEGNDIISGGAMADVLTGGAGNDVIFAGANMFERGTDDIARYHGLSDDYQVRGGIGYAVVVSPDGARDKLFGVEYIRFDDRIIELDEGSALDGAGAPEDFVTAERVALLYEAALNRDGNIDLPGLNFYIGVTERDSLTDEFLAQDLMTSPEFTASFGDANTLSNAAFLEQIYLNVLDRASDAAGRQFYLDLLNAGTISKALALADIAVSPENTQESTSILMGLYENSSGEWSFL</sequence>